<feature type="domain" description="tRNA pseudouridylate synthase B C-terminal" evidence="8">
    <location>
        <begin position="180"/>
        <end position="240"/>
    </location>
</feature>
<reference evidence="9 10" key="1">
    <citation type="submission" date="2019-03" db="EMBL/GenBank/DDBJ databases">
        <title>Genomic Encyclopedia of Type Strains, Phase IV (KMG-IV): sequencing the most valuable type-strain genomes for metagenomic binning, comparative biology and taxonomic classification.</title>
        <authorList>
            <person name="Goeker M."/>
        </authorList>
    </citation>
    <scope>NUCLEOTIDE SEQUENCE [LARGE SCALE GENOMIC DNA]</scope>
    <source>
        <strain evidence="9 10">DSM 26377</strain>
    </source>
</reference>
<evidence type="ECO:0000256" key="4">
    <source>
        <dbReference type="ARBA" id="ARBA00023235"/>
    </source>
</evidence>
<feature type="domain" description="tRNA pseudouridine synthase II TruB subfamily 1 C-terminal" evidence="7">
    <location>
        <begin position="245"/>
        <end position="301"/>
    </location>
</feature>
<evidence type="ECO:0000259" key="7">
    <source>
        <dbReference type="Pfam" id="PF09157"/>
    </source>
</evidence>
<dbReference type="Gene3D" id="2.30.130.10">
    <property type="entry name" value="PUA domain"/>
    <property type="match status" value="1"/>
</dbReference>
<keyword evidence="10" id="KW-1185">Reference proteome</keyword>
<dbReference type="AlphaFoldDB" id="A0A4S3KAG6"/>
<dbReference type="EMBL" id="SOBT01000008">
    <property type="protein sequence ID" value="TDU32385.1"/>
    <property type="molecule type" value="Genomic_DNA"/>
</dbReference>
<evidence type="ECO:0000256" key="1">
    <source>
        <dbReference type="ARBA" id="ARBA00000385"/>
    </source>
</evidence>
<proteinExistence type="inferred from homology"/>
<dbReference type="NCBIfam" id="TIGR00431">
    <property type="entry name" value="TruB"/>
    <property type="match status" value="1"/>
</dbReference>
<evidence type="ECO:0000256" key="5">
    <source>
        <dbReference type="HAMAP-Rule" id="MF_01080"/>
    </source>
</evidence>
<sequence>MARVPRRALDGILLLDKPLGLSSNTALQQARRLFQAEKAGHTGSLDPLATGMLPVCFGEATKLCGLLLDSDKSYVARMRLGSCTTTGDAEGQVTTTSDPSALTLEDFERVKLRFMGPIRQIPPMYSALKHEGRRLYELAREGEDVERAPREITIHSLEFGPIVDGELDVTVSCSKGTYIRTLVEDLAASLGQCAHLSGLRRTRVDPFGPLRIWNFEEMEALATAGLSELDAALLPMAAAVKNWSRVSLPPDTLRRFSRGQAVDCVDAADLSGETSLAVMDEAGLLKGVGKVGADGRLHPKRWLGGSSMA</sequence>
<dbReference type="InterPro" id="IPR020103">
    <property type="entry name" value="PsdUridine_synth_cat_dom_sf"/>
</dbReference>
<comment type="similarity">
    <text evidence="2 5">Belongs to the pseudouridine synthase TruB family. Type 1 subfamily.</text>
</comment>
<dbReference type="Pfam" id="PF09157">
    <property type="entry name" value="TruB-C_2"/>
    <property type="match status" value="1"/>
</dbReference>
<gene>
    <name evidence="5" type="primary">truB</name>
    <name evidence="9" type="ORF">DFR24_1779</name>
</gene>
<dbReference type="InterPro" id="IPR002501">
    <property type="entry name" value="PsdUridine_synth_N"/>
</dbReference>
<dbReference type="CDD" id="cd02573">
    <property type="entry name" value="PseudoU_synth_EcTruB"/>
    <property type="match status" value="1"/>
</dbReference>
<protein>
    <recommendedName>
        <fullName evidence="5">tRNA pseudouridine synthase B</fullName>
        <ecNumber evidence="5">5.4.99.25</ecNumber>
    </recommendedName>
    <alternativeName>
        <fullName evidence="5">tRNA pseudouridine(55) synthase</fullName>
        <shortName evidence="5">Psi55 synthase</shortName>
    </alternativeName>
    <alternativeName>
        <fullName evidence="5">tRNA pseudouridylate synthase</fullName>
    </alternativeName>
    <alternativeName>
        <fullName evidence="5">tRNA-uridine isomerase</fullName>
    </alternativeName>
</protein>
<dbReference type="Pfam" id="PF01509">
    <property type="entry name" value="TruB_N"/>
    <property type="match status" value="1"/>
</dbReference>
<comment type="caution">
    <text evidence="9">The sequence shown here is derived from an EMBL/GenBank/DDBJ whole genome shotgun (WGS) entry which is preliminary data.</text>
</comment>
<dbReference type="InterPro" id="IPR014780">
    <property type="entry name" value="tRNA_psdUridine_synth_TruB"/>
</dbReference>
<feature type="domain" description="Pseudouridine synthase II N-terminal" evidence="6">
    <location>
        <begin position="31"/>
        <end position="179"/>
    </location>
</feature>
<dbReference type="Proteomes" id="UP000295341">
    <property type="component" value="Unassembled WGS sequence"/>
</dbReference>
<dbReference type="Pfam" id="PF16198">
    <property type="entry name" value="TruB_C_2"/>
    <property type="match status" value="1"/>
</dbReference>
<evidence type="ECO:0000313" key="10">
    <source>
        <dbReference type="Proteomes" id="UP000295341"/>
    </source>
</evidence>
<dbReference type="RefSeq" id="WP_133880888.1">
    <property type="nucleotide sequence ID" value="NZ_MWIN01000001.1"/>
</dbReference>
<dbReference type="GO" id="GO:0160148">
    <property type="term" value="F:tRNA pseudouridine(55) synthase activity"/>
    <property type="evidence" value="ECO:0007669"/>
    <property type="project" value="UniProtKB-EC"/>
</dbReference>
<dbReference type="EC" id="5.4.99.25" evidence="5"/>
<evidence type="ECO:0000256" key="2">
    <source>
        <dbReference type="ARBA" id="ARBA00005642"/>
    </source>
</evidence>
<name>A0A4S3KAG6_9GAMM</name>
<comment type="function">
    <text evidence="5">Responsible for synthesis of pseudouridine from uracil-55 in the psi GC loop of transfer RNAs.</text>
</comment>
<evidence type="ECO:0000259" key="6">
    <source>
        <dbReference type="Pfam" id="PF01509"/>
    </source>
</evidence>
<organism evidence="9 10">
    <name type="scientific">Panacagrimonas perspica</name>
    <dbReference type="NCBI Taxonomy" id="381431"/>
    <lineage>
        <taxon>Bacteria</taxon>
        <taxon>Pseudomonadati</taxon>
        <taxon>Pseudomonadota</taxon>
        <taxon>Gammaproteobacteria</taxon>
        <taxon>Nevskiales</taxon>
        <taxon>Nevskiaceae</taxon>
        <taxon>Panacagrimonas</taxon>
    </lineage>
</organism>
<dbReference type="SUPFAM" id="SSF55120">
    <property type="entry name" value="Pseudouridine synthase"/>
    <property type="match status" value="1"/>
</dbReference>
<evidence type="ECO:0000259" key="8">
    <source>
        <dbReference type="Pfam" id="PF16198"/>
    </source>
</evidence>
<evidence type="ECO:0000256" key="3">
    <source>
        <dbReference type="ARBA" id="ARBA00022694"/>
    </source>
</evidence>
<evidence type="ECO:0000313" key="9">
    <source>
        <dbReference type="EMBL" id="TDU32385.1"/>
    </source>
</evidence>
<dbReference type="Gene3D" id="3.30.2350.10">
    <property type="entry name" value="Pseudouridine synthase"/>
    <property type="match status" value="1"/>
</dbReference>
<dbReference type="PANTHER" id="PTHR13767">
    <property type="entry name" value="TRNA-PSEUDOURIDINE SYNTHASE"/>
    <property type="match status" value="1"/>
</dbReference>
<dbReference type="GO" id="GO:1990481">
    <property type="term" value="P:mRNA pseudouridine synthesis"/>
    <property type="evidence" value="ECO:0007669"/>
    <property type="project" value="TreeGrafter"/>
</dbReference>
<dbReference type="HAMAP" id="MF_01080">
    <property type="entry name" value="TruB_bact"/>
    <property type="match status" value="1"/>
</dbReference>
<dbReference type="PANTHER" id="PTHR13767:SF2">
    <property type="entry name" value="PSEUDOURIDYLATE SYNTHASE TRUB1"/>
    <property type="match status" value="1"/>
</dbReference>
<comment type="catalytic activity">
    <reaction evidence="1 5">
        <text>uridine(55) in tRNA = pseudouridine(55) in tRNA</text>
        <dbReference type="Rhea" id="RHEA:42532"/>
        <dbReference type="Rhea" id="RHEA-COMP:10101"/>
        <dbReference type="Rhea" id="RHEA-COMP:10102"/>
        <dbReference type="ChEBI" id="CHEBI:65314"/>
        <dbReference type="ChEBI" id="CHEBI:65315"/>
        <dbReference type="EC" id="5.4.99.25"/>
    </reaction>
</comment>
<feature type="active site" description="Nucleophile" evidence="5">
    <location>
        <position position="46"/>
    </location>
</feature>
<dbReference type="OrthoDB" id="9802309at2"/>
<dbReference type="InterPro" id="IPR036974">
    <property type="entry name" value="PUA_sf"/>
</dbReference>
<dbReference type="GO" id="GO:0003723">
    <property type="term" value="F:RNA binding"/>
    <property type="evidence" value="ECO:0007669"/>
    <property type="project" value="InterPro"/>
</dbReference>
<keyword evidence="4 5" id="KW-0413">Isomerase</keyword>
<dbReference type="InterPro" id="IPR032819">
    <property type="entry name" value="TruB_C"/>
</dbReference>
<dbReference type="InterPro" id="IPR015240">
    <property type="entry name" value="tRNA_sdUridine_synth_fam1_C"/>
</dbReference>
<keyword evidence="3 5" id="KW-0819">tRNA processing</keyword>
<dbReference type="GO" id="GO:0031119">
    <property type="term" value="P:tRNA pseudouridine synthesis"/>
    <property type="evidence" value="ECO:0007669"/>
    <property type="project" value="UniProtKB-UniRule"/>
</dbReference>
<accession>A0A4S3KAG6</accession>